<dbReference type="SUPFAM" id="SSF54285">
    <property type="entry name" value="MoaD/ThiS"/>
    <property type="match status" value="1"/>
</dbReference>
<evidence type="ECO:0000313" key="1">
    <source>
        <dbReference type="EMBL" id="MFC4874313.1"/>
    </source>
</evidence>
<keyword evidence="2" id="KW-1185">Reference proteome</keyword>
<dbReference type="RefSeq" id="WP_377068037.1">
    <property type="nucleotide sequence ID" value="NZ_JBHSJJ010000017.1"/>
</dbReference>
<dbReference type="EMBL" id="JBHSJJ010000017">
    <property type="protein sequence ID" value="MFC4874313.1"/>
    <property type="molecule type" value="Genomic_DNA"/>
</dbReference>
<sequence length="69" mass="7915">MEILLNDRPFTLPECDRITAQQLVEIQFPENQRGIALALGSEILPREEWGYQVIRPNDKVFIFKATQGG</sequence>
<name>A0ABV9T790_9BACT</name>
<dbReference type="Pfam" id="PF02597">
    <property type="entry name" value="ThiS"/>
    <property type="match status" value="1"/>
</dbReference>
<dbReference type="CDD" id="cd00565">
    <property type="entry name" value="Ubl_ThiS"/>
    <property type="match status" value="1"/>
</dbReference>
<gene>
    <name evidence="1" type="ORF">ACFPFU_21600</name>
</gene>
<comment type="caution">
    <text evidence="1">The sequence shown here is derived from an EMBL/GenBank/DDBJ whole genome shotgun (WGS) entry which is preliminary data.</text>
</comment>
<dbReference type="InterPro" id="IPR016155">
    <property type="entry name" value="Mopterin_synth/thiamin_S_b"/>
</dbReference>
<reference evidence="2" key="1">
    <citation type="journal article" date="2019" name="Int. J. Syst. Evol. Microbiol.">
        <title>The Global Catalogue of Microorganisms (GCM) 10K type strain sequencing project: providing services to taxonomists for standard genome sequencing and annotation.</title>
        <authorList>
            <consortium name="The Broad Institute Genomics Platform"/>
            <consortium name="The Broad Institute Genome Sequencing Center for Infectious Disease"/>
            <person name="Wu L."/>
            <person name="Ma J."/>
        </authorList>
    </citation>
    <scope>NUCLEOTIDE SEQUENCE [LARGE SCALE GENOMIC DNA]</scope>
    <source>
        <strain evidence="2">CGMCC 4.7466</strain>
    </source>
</reference>
<proteinExistence type="predicted"/>
<protein>
    <submittedName>
        <fullName evidence="1">MoaD/ThiS family protein</fullName>
    </submittedName>
</protein>
<dbReference type="InterPro" id="IPR012675">
    <property type="entry name" value="Beta-grasp_dom_sf"/>
</dbReference>
<dbReference type="InterPro" id="IPR003749">
    <property type="entry name" value="ThiS/MoaD-like"/>
</dbReference>
<evidence type="ECO:0000313" key="2">
    <source>
        <dbReference type="Proteomes" id="UP001595818"/>
    </source>
</evidence>
<dbReference type="Proteomes" id="UP001595818">
    <property type="component" value="Unassembled WGS sequence"/>
</dbReference>
<organism evidence="1 2">
    <name type="scientific">Negadavirga shengliensis</name>
    <dbReference type="NCBI Taxonomy" id="1389218"/>
    <lineage>
        <taxon>Bacteria</taxon>
        <taxon>Pseudomonadati</taxon>
        <taxon>Bacteroidota</taxon>
        <taxon>Cytophagia</taxon>
        <taxon>Cytophagales</taxon>
        <taxon>Cyclobacteriaceae</taxon>
        <taxon>Negadavirga</taxon>
    </lineage>
</organism>
<dbReference type="Gene3D" id="3.10.20.30">
    <property type="match status" value="1"/>
</dbReference>
<accession>A0ABV9T790</accession>